<evidence type="ECO:0000313" key="2">
    <source>
        <dbReference type="EMBL" id="NEN52676.1"/>
    </source>
</evidence>
<keyword evidence="3" id="KW-1185">Reference proteome</keyword>
<evidence type="ECO:0000313" key="3">
    <source>
        <dbReference type="Proteomes" id="UP000468828"/>
    </source>
</evidence>
<evidence type="ECO:0000313" key="1">
    <source>
        <dbReference type="EMBL" id="NEK95788.1"/>
    </source>
</evidence>
<protein>
    <submittedName>
        <fullName evidence="2">Uncharacterized protein</fullName>
    </submittedName>
</protein>
<dbReference type="EMBL" id="JAAGWH010000049">
    <property type="protein sequence ID" value="NEK95788.1"/>
    <property type="molecule type" value="Genomic_DNA"/>
</dbReference>
<dbReference type="Pfam" id="PF19686">
    <property type="entry name" value="DUF6188"/>
    <property type="match status" value="1"/>
</dbReference>
<dbReference type="InterPro" id="IPR046179">
    <property type="entry name" value="DUF6188"/>
</dbReference>
<gene>
    <name evidence="2" type="ORF">G3R41_17345</name>
    <name evidence="1" type="ORF">GCU67_16695</name>
</gene>
<name>A0A6P0HCN9_9ACTN</name>
<accession>A0A6P0HCN9</accession>
<dbReference type="Proteomes" id="UP000471152">
    <property type="component" value="Unassembled WGS sequence"/>
</dbReference>
<reference evidence="2 4" key="2">
    <citation type="submission" date="2020-02" db="EMBL/GenBank/DDBJ databases">
        <title>The WGS of Modestobacter muralis DSM 100205.</title>
        <authorList>
            <person name="Jiang Z."/>
        </authorList>
    </citation>
    <scope>NUCLEOTIDE SEQUENCE [LARGE SCALE GENOMIC DNA]</scope>
    <source>
        <strain evidence="2 4">DSM 100205</strain>
    </source>
</reference>
<sequence length="133" mass="13219">MTTEPTSTSGGVLAPELLQAMVGASLDQLCVGPGELQLRLSSGHTVQLESPVDVAAAAGVIAHSIDGIALFLPLLTAPVGAVTVDDAGDLALTLGGTTVRCPAGSEFEAWNVSGQRGVLVVSTPGGGLAIWSD</sequence>
<dbReference type="AlphaFoldDB" id="A0A6P0HCN9"/>
<proteinExistence type="predicted"/>
<dbReference type="RefSeq" id="WP_163612344.1">
    <property type="nucleotide sequence ID" value="NZ_JAAGWB010000051.1"/>
</dbReference>
<organism evidence="2 4">
    <name type="scientific">Modestobacter muralis</name>
    <dbReference type="NCBI Taxonomy" id="1608614"/>
    <lineage>
        <taxon>Bacteria</taxon>
        <taxon>Bacillati</taxon>
        <taxon>Actinomycetota</taxon>
        <taxon>Actinomycetes</taxon>
        <taxon>Geodermatophilales</taxon>
        <taxon>Geodermatophilaceae</taxon>
        <taxon>Modestobacter</taxon>
    </lineage>
</organism>
<reference evidence="1 3" key="1">
    <citation type="submission" date="2020-01" db="EMBL/GenBank/DDBJ databases">
        <title>the WGS Modestobacter muralis CPCC 204518.</title>
        <authorList>
            <person name="Jiang Z."/>
        </authorList>
    </citation>
    <scope>NUCLEOTIDE SEQUENCE [LARGE SCALE GENOMIC DNA]</scope>
    <source>
        <strain evidence="1 3">DSM 100205</strain>
    </source>
</reference>
<evidence type="ECO:0000313" key="4">
    <source>
        <dbReference type="Proteomes" id="UP000471152"/>
    </source>
</evidence>
<dbReference type="EMBL" id="JAAGWB010000051">
    <property type="protein sequence ID" value="NEN52676.1"/>
    <property type="molecule type" value="Genomic_DNA"/>
</dbReference>
<dbReference type="Proteomes" id="UP000468828">
    <property type="component" value="Unassembled WGS sequence"/>
</dbReference>
<comment type="caution">
    <text evidence="2">The sequence shown here is derived from an EMBL/GenBank/DDBJ whole genome shotgun (WGS) entry which is preliminary data.</text>
</comment>